<reference evidence="2" key="1">
    <citation type="journal article" date="2014" name="Int. J. Syst. Evol. Microbiol.">
        <title>Complete genome sequence of Corynebacterium casei LMG S-19264T (=DSM 44701T), isolated from a smear-ripened cheese.</title>
        <authorList>
            <consortium name="US DOE Joint Genome Institute (JGI-PGF)"/>
            <person name="Walter F."/>
            <person name="Albersmeier A."/>
            <person name="Kalinowski J."/>
            <person name="Ruckert C."/>
        </authorList>
    </citation>
    <scope>NUCLEOTIDE SEQUENCE</scope>
    <source>
        <strain evidence="2">VKM Ac-2007</strain>
    </source>
</reference>
<dbReference type="Proteomes" id="UP001143474">
    <property type="component" value="Unassembled WGS sequence"/>
</dbReference>
<proteinExistence type="predicted"/>
<feature type="region of interest" description="Disordered" evidence="1">
    <location>
        <begin position="1"/>
        <end position="54"/>
    </location>
</feature>
<reference evidence="2" key="2">
    <citation type="submission" date="2023-01" db="EMBL/GenBank/DDBJ databases">
        <authorList>
            <person name="Sun Q."/>
            <person name="Evtushenko L."/>
        </authorList>
    </citation>
    <scope>NUCLEOTIDE SEQUENCE</scope>
    <source>
        <strain evidence="2">VKM Ac-2007</strain>
    </source>
</reference>
<feature type="compositionally biased region" description="Acidic residues" evidence="1">
    <location>
        <begin position="30"/>
        <end position="47"/>
    </location>
</feature>
<protein>
    <submittedName>
        <fullName evidence="2">Uncharacterized protein</fullName>
    </submittedName>
</protein>
<dbReference type="AlphaFoldDB" id="A0A9W6MGX0"/>
<organism evidence="2 3">
    <name type="scientific">Streptosporangium carneum</name>
    <dbReference type="NCBI Taxonomy" id="47481"/>
    <lineage>
        <taxon>Bacteria</taxon>
        <taxon>Bacillati</taxon>
        <taxon>Actinomycetota</taxon>
        <taxon>Actinomycetes</taxon>
        <taxon>Streptosporangiales</taxon>
        <taxon>Streptosporangiaceae</taxon>
        <taxon>Streptosporangium</taxon>
    </lineage>
</organism>
<dbReference type="EMBL" id="BSEV01000023">
    <property type="protein sequence ID" value="GLK13570.1"/>
    <property type="molecule type" value="Genomic_DNA"/>
</dbReference>
<keyword evidence="3" id="KW-1185">Reference proteome</keyword>
<evidence type="ECO:0000313" key="2">
    <source>
        <dbReference type="EMBL" id="GLK13570.1"/>
    </source>
</evidence>
<comment type="caution">
    <text evidence="2">The sequence shown here is derived from an EMBL/GenBank/DDBJ whole genome shotgun (WGS) entry which is preliminary data.</text>
</comment>
<evidence type="ECO:0000256" key="1">
    <source>
        <dbReference type="SAM" id="MobiDB-lite"/>
    </source>
</evidence>
<sequence>MTCCHAAGRAAGNGVGSRGKRFGRGKEVESLEGEPLEVESLEGEGLEGEGLARRGAEVERNRLTWGTRTLDDVDPFHDPAPFWA</sequence>
<gene>
    <name evidence="2" type="ORF">GCM10017600_69810</name>
</gene>
<name>A0A9W6MGX0_9ACTN</name>
<accession>A0A9W6MGX0</accession>
<evidence type="ECO:0000313" key="3">
    <source>
        <dbReference type="Proteomes" id="UP001143474"/>
    </source>
</evidence>